<dbReference type="GO" id="GO:0003677">
    <property type="term" value="F:DNA binding"/>
    <property type="evidence" value="ECO:0007669"/>
    <property type="project" value="UniProtKB-KW"/>
</dbReference>
<comment type="caution">
    <text evidence="6">The sequence shown here is derived from an EMBL/GenBank/DDBJ whole genome shotgun (WGS) entry which is preliminary data.</text>
</comment>
<evidence type="ECO:0000256" key="2">
    <source>
        <dbReference type="ARBA" id="ARBA00023082"/>
    </source>
</evidence>
<dbReference type="Proteomes" id="UP000576082">
    <property type="component" value="Unassembled WGS sequence"/>
</dbReference>
<dbReference type="PANTHER" id="PTHR43133">
    <property type="entry name" value="RNA POLYMERASE ECF-TYPE SIGMA FACTO"/>
    <property type="match status" value="1"/>
</dbReference>
<dbReference type="InterPro" id="IPR013325">
    <property type="entry name" value="RNA_pol_sigma_r2"/>
</dbReference>
<keyword evidence="3" id="KW-0238">DNA-binding</keyword>
<sequence>MTFKIFKKKLTTEQIVSNIKENHDFEYTIQYIYDHHFDTVKHIILKMNGATEDAEDVFQEALSKVILSIEDGNFLGTAQISTYLITIAKNMWLKTLQKRNRLSTVEYDGQFHNDKHLLNEVPLGEEDDLDTRNVFESLLLQIGEDCQNILKYYYFKKMSYEKILVTFKDKYSSEQAIRNKKSRCLKYLKKGLDGSIDDKDDLLSIISSCF</sequence>
<dbReference type="PANTHER" id="PTHR43133:SF8">
    <property type="entry name" value="RNA POLYMERASE SIGMA FACTOR HI_1459-RELATED"/>
    <property type="match status" value="1"/>
</dbReference>
<accession>A0A7X9XAM3</accession>
<dbReference type="SUPFAM" id="SSF88946">
    <property type="entry name" value="Sigma2 domain of RNA polymerase sigma factors"/>
    <property type="match status" value="1"/>
</dbReference>
<dbReference type="Gene3D" id="1.10.1740.10">
    <property type="match status" value="1"/>
</dbReference>
<dbReference type="InterPro" id="IPR007627">
    <property type="entry name" value="RNA_pol_sigma70_r2"/>
</dbReference>
<keyword evidence="4" id="KW-0804">Transcription</keyword>
<dbReference type="InterPro" id="IPR039425">
    <property type="entry name" value="RNA_pol_sigma-70-like"/>
</dbReference>
<evidence type="ECO:0000259" key="5">
    <source>
        <dbReference type="Pfam" id="PF04542"/>
    </source>
</evidence>
<organism evidence="6 7">
    <name type="scientific">Flammeovirga aprica JL-4</name>
    <dbReference type="NCBI Taxonomy" id="694437"/>
    <lineage>
        <taxon>Bacteria</taxon>
        <taxon>Pseudomonadati</taxon>
        <taxon>Bacteroidota</taxon>
        <taxon>Cytophagia</taxon>
        <taxon>Cytophagales</taxon>
        <taxon>Flammeovirgaceae</taxon>
        <taxon>Flammeovirga</taxon>
    </lineage>
</organism>
<dbReference type="NCBIfam" id="TIGR02937">
    <property type="entry name" value="sigma70-ECF"/>
    <property type="match status" value="1"/>
</dbReference>
<name>A0A7X9XAM3_9BACT</name>
<protein>
    <submittedName>
        <fullName evidence="6">Sigma-70 family RNA polymerase sigma factor</fullName>
    </submittedName>
</protein>
<dbReference type="RefSeq" id="WP_169658020.1">
    <property type="nucleotide sequence ID" value="NZ_JABANE010000047.1"/>
</dbReference>
<dbReference type="AlphaFoldDB" id="A0A7X9XAM3"/>
<keyword evidence="7" id="KW-1185">Reference proteome</keyword>
<dbReference type="Pfam" id="PF04542">
    <property type="entry name" value="Sigma70_r2"/>
    <property type="match status" value="1"/>
</dbReference>
<evidence type="ECO:0000256" key="4">
    <source>
        <dbReference type="ARBA" id="ARBA00023163"/>
    </source>
</evidence>
<keyword evidence="2" id="KW-0731">Sigma factor</keyword>
<evidence type="ECO:0000256" key="1">
    <source>
        <dbReference type="ARBA" id="ARBA00023015"/>
    </source>
</evidence>
<dbReference type="InterPro" id="IPR014284">
    <property type="entry name" value="RNA_pol_sigma-70_dom"/>
</dbReference>
<dbReference type="EMBL" id="JABANE010000047">
    <property type="protein sequence ID" value="NME69764.1"/>
    <property type="molecule type" value="Genomic_DNA"/>
</dbReference>
<gene>
    <name evidence="6" type="ORF">HHU12_17445</name>
</gene>
<keyword evidence="1" id="KW-0805">Transcription regulation</keyword>
<evidence type="ECO:0000313" key="6">
    <source>
        <dbReference type="EMBL" id="NME69764.1"/>
    </source>
</evidence>
<dbReference type="GO" id="GO:0006352">
    <property type="term" value="P:DNA-templated transcription initiation"/>
    <property type="evidence" value="ECO:0007669"/>
    <property type="project" value="InterPro"/>
</dbReference>
<feature type="domain" description="RNA polymerase sigma-70 region 2" evidence="5">
    <location>
        <begin position="32"/>
        <end position="101"/>
    </location>
</feature>
<evidence type="ECO:0000256" key="3">
    <source>
        <dbReference type="ARBA" id="ARBA00023125"/>
    </source>
</evidence>
<reference evidence="6 7" key="1">
    <citation type="submission" date="2020-04" db="EMBL/GenBank/DDBJ databases">
        <title>Flammeovirga sp. SR4, a novel species isolated from seawater.</title>
        <authorList>
            <person name="Wang X."/>
        </authorList>
    </citation>
    <scope>NUCLEOTIDE SEQUENCE [LARGE SCALE GENOMIC DNA]</scope>
    <source>
        <strain evidence="6 7">ATCC 23126</strain>
    </source>
</reference>
<evidence type="ECO:0000313" key="7">
    <source>
        <dbReference type="Proteomes" id="UP000576082"/>
    </source>
</evidence>
<dbReference type="GO" id="GO:0016987">
    <property type="term" value="F:sigma factor activity"/>
    <property type="evidence" value="ECO:0007669"/>
    <property type="project" value="UniProtKB-KW"/>
</dbReference>
<proteinExistence type="predicted"/>